<dbReference type="PANTHER" id="PTHR21089:SF1">
    <property type="entry name" value="BIFUNCTIONAL 3-DEHYDROQUINATE DEHYDRATASE_SHIKIMATE DEHYDROGENASE, CHLOROPLASTIC"/>
    <property type="match status" value="1"/>
</dbReference>
<organism evidence="7 8">
    <name type="scientific">Eiseniibacteriota bacterium</name>
    <dbReference type="NCBI Taxonomy" id="2212470"/>
    <lineage>
        <taxon>Bacteria</taxon>
        <taxon>Candidatus Eiseniibacteriota</taxon>
    </lineage>
</organism>
<dbReference type="SUPFAM" id="SSF53223">
    <property type="entry name" value="Aminoacid dehydrogenase-like, N-terminal domain"/>
    <property type="match status" value="1"/>
</dbReference>
<dbReference type="GO" id="GO:0004764">
    <property type="term" value="F:shikimate 3-dehydrogenase (NADP+) activity"/>
    <property type="evidence" value="ECO:0007669"/>
    <property type="project" value="InterPro"/>
</dbReference>
<evidence type="ECO:0000256" key="1">
    <source>
        <dbReference type="ARBA" id="ARBA00004871"/>
    </source>
</evidence>
<dbReference type="InterPro" id="IPR046346">
    <property type="entry name" value="Aminoacid_DH-like_N_sf"/>
</dbReference>
<evidence type="ECO:0000313" key="7">
    <source>
        <dbReference type="EMBL" id="MBI3540314.1"/>
    </source>
</evidence>
<dbReference type="GO" id="GO:0005829">
    <property type="term" value="C:cytosol"/>
    <property type="evidence" value="ECO:0007669"/>
    <property type="project" value="TreeGrafter"/>
</dbReference>
<dbReference type="Gene3D" id="3.40.50.720">
    <property type="entry name" value="NAD(P)-binding Rossmann-like Domain"/>
    <property type="match status" value="1"/>
</dbReference>
<feature type="domain" description="Quinate/shikimate 5-dehydrogenase/glutamyl-tRNA reductase" evidence="5">
    <location>
        <begin position="122"/>
        <end position="198"/>
    </location>
</feature>
<dbReference type="Pfam" id="PF08501">
    <property type="entry name" value="Shikimate_dh_N"/>
    <property type="match status" value="1"/>
</dbReference>
<dbReference type="EC" id="1.1.1.25" evidence="2"/>
<keyword evidence="3" id="KW-0057">Aromatic amino acid biosynthesis</keyword>
<name>A0A9D6LCR1_UNCEI</name>
<comment type="caution">
    <text evidence="7">The sequence shown here is derived from an EMBL/GenBank/DDBJ whole genome shotgun (WGS) entry which is preliminary data.</text>
</comment>
<keyword evidence="3" id="KW-0028">Amino-acid biosynthesis</keyword>
<dbReference type="EMBL" id="JACQAY010000284">
    <property type="protein sequence ID" value="MBI3540314.1"/>
    <property type="molecule type" value="Genomic_DNA"/>
</dbReference>
<gene>
    <name evidence="7" type="ORF">HY076_08595</name>
</gene>
<dbReference type="GO" id="GO:0009423">
    <property type="term" value="P:chorismate biosynthetic process"/>
    <property type="evidence" value="ECO:0007669"/>
    <property type="project" value="TreeGrafter"/>
</dbReference>
<dbReference type="GO" id="GO:0019632">
    <property type="term" value="P:shikimate metabolic process"/>
    <property type="evidence" value="ECO:0007669"/>
    <property type="project" value="TreeGrafter"/>
</dbReference>
<comment type="catalytic activity">
    <reaction evidence="4">
        <text>shikimate + NADP(+) = 3-dehydroshikimate + NADPH + H(+)</text>
        <dbReference type="Rhea" id="RHEA:17737"/>
        <dbReference type="ChEBI" id="CHEBI:15378"/>
        <dbReference type="ChEBI" id="CHEBI:16630"/>
        <dbReference type="ChEBI" id="CHEBI:36208"/>
        <dbReference type="ChEBI" id="CHEBI:57783"/>
        <dbReference type="ChEBI" id="CHEBI:58349"/>
        <dbReference type="EC" id="1.1.1.25"/>
    </reaction>
</comment>
<dbReference type="AlphaFoldDB" id="A0A9D6LCR1"/>
<dbReference type="InterPro" id="IPR013708">
    <property type="entry name" value="Shikimate_DH-bd_N"/>
</dbReference>
<evidence type="ECO:0000256" key="3">
    <source>
        <dbReference type="ARBA" id="ARBA00023141"/>
    </source>
</evidence>
<dbReference type="SUPFAM" id="SSF51735">
    <property type="entry name" value="NAD(P)-binding Rossmann-fold domains"/>
    <property type="match status" value="1"/>
</dbReference>
<evidence type="ECO:0000256" key="2">
    <source>
        <dbReference type="ARBA" id="ARBA00012962"/>
    </source>
</evidence>
<accession>A0A9D6LCR1</accession>
<sequence>MFTRAQPVAAVRLAVLGDPIAHSRSPELHRAALAALGLAGDSRAVRTTVAGLGTTLAALAAEGVHGVNLTHPLKEAALAHVARVSDAARRARSINTIGFAPEGAWGDTTDGAGFVDLLAELGEDSRGARVVLLGAGGAARSLALALGAAGATDVAASARTPDRAGEAWREIPGARLVGWRSRDEAEALAAATIVVNATPIAGDDPAPIAAIAREALIVDLVYGDLITPWVARARADLRRAHDGLGLLVMQARHSLARWLGRPVPLEPLARAVGWPR</sequence>
<evidence type="ECO:0000259" key="6">
    <source>
        <dbReference type="Pfam" id="PF08501"/>
    </source>
</evidence>
<dbReference type="Pfam" id="PF01488">
    <property type="entry name" value="Shikimate_DH"/>
    <property type="match status" value="1"/>
</dbReference>
<proteinExistence type="predicted"/>
<evidence type="ECO:0000256" key="4">
    <source>
        <dbReference type="ARBA" id="ARBA00049442"/>
    </source>
</evidence>
<evidence type="ECO:0000259" key="5">
    <source>
        <dbReference type="Pfam" id="PF01488"/>
    </source>
</evidence>
<dbReference type="GO" id="GO:0009073">
    <property type="term" value="P:aromatic amino acid family biosynthetic process"/>
    <property type="evidence" value="ECO:0007669"/>
    <property type="project" value="UniProtKB-KW"/>
</dbReference>
<dbReference type="InterPro" id="IPR022893">
    <property type="entry name" value="Shikimate_DH_fam"/>
</dbReference>
<protein>
    <recommendedName>
        <fullName evidence="2">shikimate dehydrogenase (NADP(+))</fullName>
        <ecNumber evidence="2">1.1.1.25</ecNumber>
    </recommendedName>
</protein>
<comment type="pathway">
    <text evidence="1">Metabolic intermediate biosynthesis; chorismate biosynthesis; chorismate from D-erythrose 4-phosphate and phosphoenolpyruvate: step 4/7.</text>
</comment>
<evidence type="ECO:0000313" key="8">
    <source>
        <dbReference type="Proteomes" id="UP000807850"/>
    </source>
</evidence>
<reference evidence="7" key="1">
    <citation type="submission" date="2020-07" db="EMBL/GenBank/DDBJ databases">
        <title>Huge and variable diversity of episymbiotic CPR bacteria and DPANN archaea in groundwater ecosystems.</title>
        <authorList>
            <person name="He C.Y."/>
            <person name="Keren R."/>
            <person name="Whittaker M."/>
            <person name="Farag I.F."/>
            <person name="Doudna J."/>
            <person name="Cate J.H.D."/>
            <person name="Banfield J.F."/>
        </authorList>
    </citation>
    <scope>NUCLEOTIDE SEQUENCE</scope>
    <source>
        <strain evidence="7">NC_groundwater_928_Pr1_S-0.2um_72_17</strain>
    </source>
</reference>
<dbReference type="PANTHER" id="PTHR21089">
    <property type="entry name" value="SHIKIMATE DEHYDROGENASE"/>
    <property type="match status" value="1"/>
</dbReference>
<dbReference type="InterPro" id="IPR006151">
    <property type="entry name" value="Shikm_DH/Glu-tRNA_Rdtase"/>
</dbReference>
<dbReference type="Gene3D" id="3.40.50.10860">
    <property type="entry name" value="Leucine Dehydrogenase, chain A, domain 1"/>
    <property type="match status" value="1"/>
</dbReference>
<dbReference type="Proteomes" id="UP000807850">
    <property type="component" value="Unassembled WGS sequence"/>
</dbReference>
<feature type="domain" description="Shikimate dehydrogenase substrate binding N-terminal" evidence="6">
    <location>
        <begin position="15"/>
        <end position="97"/>
    </location>
</feature>
<dbReference type="InterPro" id="IPR036291">
    <property type="entry name" value="NAD(P)-bd_dom_sf"/>
</dbReference>
<dbReference type="GO" id="GO:0050661">
    <property type="term" value="F:NADP binding"/>
    <property type="evidence" value="ECO:0007669"/>
    <property type="project" value="TreeGrafter"/>
</dbReference>